<protein>
    <submittedName>
        <fullName evidence="3">Uncharacterized protein</fullName>
    </submittedName>
</protein>
<proteinExistence type="predicted"/>
<keyword evidence="2" id="KW-0472">Membrane</keyword>
<evidence type="ECO:0000313" key="3">
    <source>
        <dbReference type="EMBL" id="QHU33000.1"/>
    </source>
</evidence>
<feature type="transmembrane region" description="Helical" evidence="2">
    <location>
        <begin position="62"/>
        <end position="82"/>
    </location>
</feature>
<accession>A0A6C0LRJ9</accession>
<organism evidence="3">
    <name type="scientific">viral metagenome</name>
    <dbReference type="NCBI Taxonomy" id="1070528"/>
    <lineage>
        <taxon>unclassified sequences</taxon>
        <taxon>metagenomes</taxon>
        <taxon>organismal metagenomes</taxon>
    </lineage>
</organism>
<feature type="transmembrane region" description="Helical" evidence="2">
    <location>
        <begin position="88"/>
        <end position="109"/>
    </location>
</feature>
<feature type="transmembrane region" description="Helical" evidence="2">
    <location>
        <begin position="20"/>
        <end position="41"/>
    </location>
</feature>
<evidence type="ECO:0000256" key="1">
    <source>
        <dbReference type="SAM" id="MobiDB-lite"/>
    </source>
</evidence>
<evidence type="ECO:0000256" key="2">
    <source>
        <dbReference type="SAM" id="Phobius"/>
    </source>
</evidence>
<keyword evidence="2" id="KW-0812">Transmembrane</keyword>
<name>A0A6C0LRJ9_9ZZZZ</name>
<dbReference type="EMBL" id="MN740556">
    <property type="protein sequence ID" value="QHU33000.1"/>
    <property type="molecule type" value="Genomic_DNA"/>
</dbReference>
<feature type="region of interest" description="Disordered" evidence="1">
    <location>
        <begin position="236"/>
        <end position="273"/>
    </location>
</feature>
<sequence>MFFNDHFMTIFGITLFKYLFVSYIDLEFIGYIVLSGILFYLKNLKFKICESIQDNLKYIGHTIFAILCLSTISNIVIFFYNIIFYFGFINTIVFVYLLTILSSHLMLIIDNHYKNFIINVVNKGYQYISKPILLVKSFYEIYVKSLIFDLLKRLFAINTYLLDNKKTTNIKIIIKHKFNLISNKIISLIINKNFQERYNMDFLKNNSIDQIIDDDIDVDIDTIQATDESYERKEIFEDKNEQDKNEQDKNEQDKNEQDKNEEKKGTLSKSDLRSKYHQKIANKRILRQGRKNNLDEMIKNTLDSVSSDQLKNMMNSISSEQMKKIMMNLK</sequence>
<dbReference type="AlphaFoldDB" id="A0A6C0LRJ9"/>
<keyword evidence="2" id="KW-1133">Transmembrane helix</keyword>
<reference evidence="3" key="1">
    <citation type="journal article" date="2020" name="Nature">
        <title>Giant virus diversity and host interactions through global metagenomics.</title>
        <authorList>
            <person name="Schulz F."/>
            <person name="Roux S."/>
            <person name="Paez-Espino D."/>
            <person name="Jungbluth S."/>
            <person name="Walsh D.A."/>
            <person name="Denef V.J."/>
            <person name="McMahon K.D."/>
            <person name="Konstantinidis K.T."/>
            <person name="Eloe-Fadrosh E.A."/>
            <person name="Kyrpides N.C."/>
            <person name="Woyke T."/>
        </authorList>
    </citation>
    <scope>NUCLEOTIDE SEQUENCE</scope>
    <source>
        <strain evidence="3">GVMAG-S-1014582-52</strain>
    </source>
</reference>